<dbReference type="InterPro" id="IPR038377">
    <property type="entry name" value="Na/Glc_symporter_sf"/>
</dbReference>
<evidence type="ECO:0000256" key="3">
    <source>
        <dbReference type="ARBA" id="ARBA00022692"/>
    </source>
</evidence>
<dbReference type="EMBL" id="CP026604">
    <property type="protein sequence ID" value="AWB67434.1"/>
    <property type="molecule type" value="Genomic_DNA"/>
</dbReference>
<evidence type="ECO:0000313" key="9">
    <source>
        <dbReference type="Proteomes" id="UP000244441"/>
    </source>
</evidence>
<keyword evidence="9" id="KW-1185">Reference proteome</keyword>
<feature type="transmembrane region" description="Helical" evidence="7">
    <location>
        <begin position="372"/>
        <end position="391"/>
    </location>
</feature>
<keyword evidence="5 7" id="KW-0472">Membrane</keyword>
<feature type="transmembrane region" description="Helical" evidence="7">
    <location>
        <begin position="157"/>
        <end position="174"/>
    </location>
</feature>
<feature type="transmembrane region" description="Helical" evidence="7">
    <location>
        <begin position="6"/>
        <end position="25"/>
    </location>
</feature>
<keyword evidence="3 7" id="KW-0812">Transmembrane</keyword>
<proteinExistence type="inferred from homology"/>
<dbReference type="PANTHER" id="PTHR11819:SF195">
    <property type="entry name" value="SODIUM_GLUCOSE COTRANSPORTER 4"/>
    <property type="match status" value="1"/>
</dbReference>
<dbReference type="AlphaFoldDB" id="A0A2S0VT97"/>
<keyword evidence="4 7" id="KW-1133">Transmembrane helix</keyword>
<feature type="transmembrane region" description="Helical" evidence="7">
    <location>
        <begin position="500"/>
        <end position="519"/>
    </location>
</feature>
<dbReference type="GO" id="GO:0005412">
    <property type="term" value="F:D-glucose:sodium symporter activity"/>
    <property type="evidence" value="ECO:0007669"/>
    <property type="project" value="TreeGrafter"/>
</dbReference>
<feature type="transmembrane region" description="Helical" evidence="7">
    <location>
        <begin position="186"/>
        <end position="206"/>
    </location>
</feature>
<feature type="transmembrane region" description="Helical" evidence="7">
    <location>
        <begin position="432"/>
        <end position="451"/>
    </location>
</feature>
<feature type="transmembrane region" description="Helical" evidence="7">
    <location>
        <begin position="327"/>
        <end position="351"/>
    </location>
</feature>
<feature type="transmembrane region" description="Helical" evidence="7">
    <location>
        <begin position="457"/>
        <end position="475"/>
    </location>
</feature>
<dbReference type="CDD" id="cd10325">
    <property type="entry name" value="SLC5sbd_vSGLT"/>
    <property type="match status" value="1"/>
</dbReference>
<dbReference type="Pfam" id="PF00474">
    <property type="entry name" value="SSF"/>
    <property type="match status" value="1"/>
</dbReference>
<dbReference type="PANTHER" id="PTHR11819">
    <property type="entry name" value="SOLUTE CARRIER FAMILY 5"/>
    <property type="match status" value="1"/>
</dbReference>
<evidence type="ECO:0000256" key="6">
    <source>
        <dbReference type="RuleBase" id="RU362091"/>
    </source>
</evidence>
<evidence type="ECO:0000256" key="7">
    <source>
        <dbReference type="SAM" id="Phobius"/>
    </source>
</evidence>
<evidence type="ECO:0000256" key="4">
    <source>
        <dbReference type="ARBA" id="ARBA00022989"/>
    </source>
</evidence>
<evidence type="ECO:0000256" key="2">
    <source>
        <dbReference type="ARBA" id="ARBA00006434"/>
    </source>
</evidence>
<feature type="transmembrane region" description="Helical" evidence="7">
    <location>
        <begin position="403"/>
        <end position="425"/>
    </location>
</feature>
<feature type="transmembrane region" description="Helical" evidence="7">
    <location>
        <begin position="238"/>
        <end position="261"/>
    </location>
</feature>
<evidence type="ECO:0000313" key="8">
    <source>
        <dbReference type="EMBL" id="AWB67434.1"/>
    </source>
</evidence>
<dbReference type="InterPro" id="IPR001734">
    <property type="entry name" value="Na/solute_symporter"/>
</dbReference>
<feature type="transmembrane region" description="Helical" evidence="7">
    <location>
        <begin position="282"/>
        <end position="307"/>
    </location>
</feature>
<evidence type="ECO:0000256" key="5">
    <source>
        <dbReference type="ARBA" id="ARBA00023136"/>
    </source>
</evidence>
<dbReference type="Gene3D" id="1.20.1730.10">
    <property type="entry name" value="Sodium/glucose cotransporter"/>
    <property type="match status" value="1"/>
</dbReference>
<dbReference type="GO" id="GO:0005886">
    <property type="term" value="C:plasma membrane"/>
    <property type="evidence" value="ECO:0007669"/>
    <property type="project" value="TreeGrafter"/>
</dbReference>
<reference evidence="8 9" key="1">
    <citation type="submission" date="2018-01" db="EMBL/GenBank/DDBJ databases">
        <title>Genome sequence of a Cantenovulum-like bacteria.</title>
        <authorList>
            <person name="Tan W.R."/>
            <person name="Lau N.-S."/>
            <person name="Go F."/>
            <person name="Amirul A.-A.A."/>
        </authorList>
    </citation>
    <scope>NUCLEOTIDE SEQUENCE [LARGE SCALE GENOMIC DNA]</scope>
    <source>
        <strain evidence="8 9">CCB-QB4</strain>
    </source>
</reference>
<dbReference type="OrthoDB" id="9814523at2"/>
<gene>
    <name evidence="8" type="ORF">C2869_13730</name>
</gene>
<protein>
    <submittedName>
        <fullName evidence="8">Sodium transporter</fullName>
    </submittedName>
</protein>
<dbReference type="NCBIfam" id="TIGR00813">
    <property type="entry name" value="sss"/>
    <property type="match status" value="1"/>
</dbReference>
<comment type="similarity">
    <text evidence="2 6">Belongs to the sodium:solute symporter (SSF) (TC 2.A.21) family.</text>
</comment>
<name>A0A2S0VT97_9ALTE</name>
<feature type="transmembrane region" description="Helical" evidence="7">
    <location>
        <begin position="46"/>
        <end position="67"/>
    </location>
</feature>
<dbReference type="KEGG" id="cate:C2869_13730"/>
<feature type="transmembrane region" description="Helical" evidence="7">
    <location>
        <begin position="123"/>
        <end position="145"/>
    </location>
</feature>
<dbReference type="Proteomes" id="UP000244441">
    <property type="component" value="Chromosome"/>
</dbReference>
<comment type="subcellular location">
    <subcellularLocation>
        <location evidence="1">Membrane</location>
        <topology evidence="1">Multi-pass membrane protein</topology>
    </subcellularLocation>
</comment>
<dbReference type="PROSITE" id="PS50283">
    <property type="entry name" value="NA_SOLUT_SYMP_3"/>
    <property type="match status" value="1"/>
</dbReference>
<sequence length="520" mass="56657">MTLDTIDFTVFIAYVAGLLCIALWISRNDHQGERNTEDYFLASKSLPWWAIGASLIASNISAEQIIGMSGSGYAIGLAIASYEWMAAITLILVGKYLLPIFLENKIFTMPQYLEQRFDGRVKTTLALFWLAVYIFVNLTSVLWLGGLAIQTVAGVDWMFGMIFLAVFSVAYSLYGGLKAVAYTDIIQVVLLVFGGLLLSYLALVAVSDGEGFIAGFGVLTDKAPGHFDMILSSDNPNYMSLPGISVLVGGLWIMNIGYWGFNQYIIQRALAAKNIQEAQKGIAFAAYLKLLMPLIVVLPGIAAVILYPELSKPDQAYPSMMGLMPVGIKGLVFAALVAAIVSSLASMTNSISTIFTMDIYKNLQPNKSQRHYVHIGRIATLVALSLALITAEPLLGKFEQAFQYIQEFTGLFSPGITAIFIMGMFWKRTTSLGALASAIGSAVFSVALKFAWPELPFMDRIGIVFVMCILLSIVVSKMDKPSTTDSSVSLEKVSFATEKGFNIAAIGVVVILCILYGTWW</sequence>
<organism evidence="8 9">
    <name type="scientific">Saccharobesus litoralis</name>
    <dbReference type="NCBI Taxonomy" id="2172099"/>
    <lineage>
        <taxon>Bacteria</taxon>
        <taxon>Pseudomonadati</taxon>
        <taxon>Pseudomonadota</taxon>
        <taxon>Gammaproteobacteria</taxon>
        <taxon>Alteromonadales</taxon>
        <taxon>Alteromonadaceae</taxon>
        <taxon>Saccharobesus</taxon>
    </lineage>
</organism>
<evidence type="ECO:0000256" key="1">
    <source>
        <dbReference type="ARBA" id="ARBA00004141"/>
    </source>
</evidence>
<dbReference type="RefSeq" id="WP_108603481.1">
    <property type="nucleotide sequence ID" value="NZ_CP026604.1"/>
</dbReference>
<feature type="transmembrane region" description="Helical" evidence="7">
    <location>
        <begin position="73"/>
        <end position="102"/>
    </location>
</feature>
<accession>A0A2S0VT97</accession>